<evidence type="ECO:0000256" key="3">
    <source>
        <dbReference type="ARBA" id="ARBA00022989"/>
    </source>
</evidence>
<evidence type="ECO:0000313" key="7">
    <source>
        <dbReference type="Proteomes" id="UP000000235"/>
    </source>
</evidence>
<feature type="transmembrane region" description="Helical" evidence="5">
    <location>
        <begin position="96"/>
        <end position="115"/>
    </location>
</feature>
<evidence type="ECO:0000256" key="2">
    <source>
        <dbReference type="ARBA" id="ARBA00022692"/>
    </source>
</evidence>
<accession>A4X7C3</accession>
<evidence type="ECO:0000256" key="1">
    <source>
        <dbReference type="ARBA" id="ARBA00004141"/>
    </source>
</evidence>
<reference evidence="7" key="1">
    <citation type="journal article" date="2007" name="Proc. Natl. Acad. Sci. U.S.A.">
        <title>Genome sequencing reveals complex secondary metabolome in the marine actinomycete Salinispora tropica.</title>
        <authorList>
            <person name="Udwary D.W."/>
            <person name="Zeigler L."/>
            <person name="Asolkar R.N."/>
            <person name="Singan V."/>
            <person name="Lapidus A."/>
            <person name="Fenical W."/>
            <person name="Jensen P.R."/>
            <person name="Moore B.S."/>
        </authorList>
    </citation>
    <scope>NUCLEOTIDE SEQUENCE [LARGE SCALE GENOMIC DNA]</scope>
    <source>
        <strain evidence="7">ATCC BAA-916 / DSM 44818 / CNB-440</strain>
    </source>
</reference>
<dbReference type="EMBL" id="CP000667">
    <property type="protein sequence ID" value="ABP54773.1"/>
    <property type="molecule type" value="Genomic_DNA"/>
</dbReference>
<dbReference type="InterPro" id="IPR032808">
    <property type="entry name" value="DoxX"/>
</dbReference>
<organism evidence="6 7">
    <name type="scientific">Salinispora tropica (strain ATCC BAA-916 / DSM 44818 / JCM 13857 / NBRC 105044 / CNB-440)</name>
    <dbReference type="NCBI Taxonomy" id="369723"/>
    <lineage>
        <taxon>Bacteria</taxon>
        <taxon>Bacillati</taxon>
        <taxon>Actinomycetota</taxon>
        <taxon>Actinomycetes</taxon>
        <taxon>Micromonosporales</taxon>
        <taxon>Micromonosporaceae</taxon>
        <taxon>Salinispora</taxon>
    </lineage>
</organism>
<keyword evidence="3 5" id="KW-1133">Transmembrane helix</keyword>
<dbReference type="RefSeq" id="WP_012013554.1">
    <property type="nucleotide sequence ID" value="NC_009380.1"/>
</dbReference>
<comment type="subcellular location">
    <subcellularLocation>
        <location evidence="1">Membrane</location>
        <topology evidence="1">Multi-pass membrane protein</topology>
    </subcellularLocation>
</comment>
<dbReference type="AlphaFoldDB" id="A4X7C3"/>
<protein>
    <submittedName>
        <fullName evidence="6">DoxX family protein</fullName>
    </submittedName>
</protein>
<keyword evidence="4 5" id="KW-0472">Membrane</keyword>
<sequence length="117" mass="11873">MGIPVVVLTLLLSAVIVAAAVPKLAGQAQMRERMAHLGVSPGRTRVIGGLEIIAVAGLLLGLLWWPIAVAAAVGLTLLLIGAAVFHARAKDPVPAILVPVVFALATAALAVLHVIDA</sequence>
<feature type="transmembrane region" description="Helical" evidence="5">
    <location>
        <begin position="6"/>
        <end position="25"/>
    </location>
</feature>
<dbReference type="HOGENOM" id="CLU_126433_5_0_11"/>
<proteinExistence type="predicted"/>
<dbReference type="PATRIC" id="fig|369723.5.peg.2388"/>
<dbReference type="GO" id="GO:0016020">
    <property type="term" value="C:membrane"/>
    <property type="evidence" value="ECO:0007669"/>
    <property type="project" value="UniProtKB-SubCell"/>
</dbReference>
<dbReference type="Proteomes" id="UP000000235">
    <property type="component" value="Chromosome"/>
</dbReference>
<evidence type="ECO:0000256" key="5">
    <source>
        <dbReference type="SAM" id="Phobius"/>
    </source>
</evidence>
<evidence type="ECO:0000313" key="6">
    <source>
        <dbReference type="EMBL" id="ABP54773.1"/>
    </source>
</evidence>
<gene>
    <name evidence="6" type="ordered locus">Strop_2325</name>
</gene>
<keyword evidence="7" id="KW-1185">Reference proteome</keyword>
<dbReference type="eggNOG" id="ENOG50334SE">
    <property type="taxonomic scope" value="Bacteria"/>
</dbReference>
<name>A4X7C3_SALTO</name>
<dbReference type="KEGG" id="stp:Strop_2325"/>
<feature type="transmembrane region" description="Helical" evidence="5">
    <location>
        <begin position="71"/>
        <end position="89"/>
    </location>
</feature>
<evidence type="ECO:0000256" key="4">
    <source>
        <dbReference type="ARBA" id="ARBA00023136"/>
    </source>
</evidence>
<keyword evidence="2 5" id="KW-0812">Transmembrane</keyword>
<dbReference type="STRING" id="369723.Strop_2325"/>
<feature type="transmembrane region" description="Helical" evidence="5">
    <location>
        <begin position="46"/>
        <end position="65"/>
    </location>
</feature>
<dbReference type="Pfam" id="PF13564">
    <property type="entry name" value="DoxX_2"/>
    <property type="match status" value="1"/>
</dbReference>